<evidence type="ECO:0000313" key="2">
    <source>
        <dbReference type="Proteomes" id="UP000217446"/>
    </source>
</evidence>
<comment type="caution">
    <text evidence="1">The sequence shown here is derived from an EMBL/GenBank/DDBJ whole genome shotgun (WGS) entry which is preliminary data.</text>
</comment>
<protein>
    <submittedName>
        <fullName evidence="1">Uncharacterized protein</fullName>
    </submittedName>
</protein>
<keyword evidence="2" id="KW-1185">Reference proteome</keyword>
<gene>
    <name evidence="1" type="ORF">SO3561_08937</name>
</gene>
<evidence type="ECO:0000313" key="1">
    <source>
        <dbReference type="EMBL" id="GAX57367.1"/>
    </source>
</evidence>
<name>A0A250VT35_STROL</name>
<dbReference type="Proteomes" id="UP000217446">
    <property type="component" value="Unassembled WGS sequence"/>
</dbReference>
<organism evidence="1 2">
    <name type="scientific">Streptomyces olivochromogenes</name>
    <dbReference type="NCBI Taxonomy" id="1963"/>
    <lineage>
        <taxon>Bacteria</taxon>
        <taxon>Bacillati</taxon>
        <taxon>Actinomycetota</taxon>
        <taxon>Actinomycetes</taxon>
        <taxon>Kitasatosporales</taxon>
        <taxon>Streptomycetaceae</taxon>
        <taxon>Streptomyces</taxon>
    </lineage>
</organism>
<reference evidence="2" key="1">
    <citation type="submission" date="2017-05" db="EMBL/GenBank/DDBJ databases">
        <title>Streptomyces olivochromogenes NBRC 3561 whole genome shotgun sequence.</title>
        <authorList>
            <person name="Dohra H."/>
            <person name="Kodani S."/>
        </authorList>
    </citation>
    <scope>NUCLEOTIDE SEQUENCE [LARGE SCALE GENOMIC DNA]</scope>
    <source>
        <strain evidence="2">NBRC 3561</strain>
    </source>
</reference>
<sequence length="91" mass="9802">MPLRPIAVAAALTAAALFGALAVRRHRKLRRALLAERAVRRLEGAAHIRDIEAFSVRFHAVLEDRAVLDAADLVLDTALATHHNPEGGPAL</sequence>
<proteinExistence type="predicted"/>
<dbReference type="AlphaFoldDB" id="A0A250VT35"/>
<dbReference type="EMBL" id="BDQI01000034">
    <property type="protein sequence ID" value="GAX57367.1"/>
    <property type="molecule type" value="Genomic_DNA"/>
</dbReference>
<accession>A0A250VT35</accession>